<evidence type="ECO:0000313" key="3">
    <source>
        <dbReference type="Proteomes" id="UP000712600"/>
    </source>
</evidence>
<sequence>MGFCRRTKRRFDTGSTAPVSDKHPWPSEREDEPIPLFDHFADTRAAAKRSKCRNRAIEDTWDDYDSIFYYEWLRVSIELPGSLIRTSAVRRSGPVQFGEWPSWIKRGFSSAVCRAGPVQLGERPGWIKCRFSSAVRRAGPVQYGELPSWIDRILSSPRPRNSTPEIASNSFLFHLDRRYH</sequence>
<reference evidence="2" key="1">
    <citation type="submission" date="2019-12" db="EMBL/GenBank/DDBJ databases">
        <title>Genome sequencing and annotation of Brassica cretica.</title>
        <authorList>
            <person name="Studholme D.J."/>
            <person name="Sarris P."/>
        </authorList>
    </citation>
    <scope>NUCLEOTIDE SEQUENCE</scope>
    <source>
        <strain evidence="2">PFS-109/04</strain>
        <tissue evidence="2">Leaf</tissue>
    </source>
</reference>
<organism evidence="2 3">
    <name type="scientific">Brassica cretica</name>
    <name type="common">Mustard</name>
    <dbReference type="NCBI Taxonomy" id="69181"/>
    <lineage>
        <taxon>Eukaryota</taxon>
        <taxon>Viridiplantae</taxon>
        <taxon>Streptophyta</taxon>
        <taxon>Embryophyta</taxon>
        <taxon>Tracheophyta</taxon>
        <taxon>Spermatophyta</taxon>
        <taxon>Magnoliopsida</taxon>
        <taxon>eudicotyledons</taxon>
        <taxon>Gunneridae</taxon>
        <taxon>Pentapetalae</taxon>
        <taxon>rosids</taxon>
        <taxon>malvids</taxon>
        <taxon>Brassicales</taxon>
        <taxon>Brassicaceae</taxon>
        <taxon>Brassiceae</taxon>
        <taxon>Brassica</taxon>
    </lineage>
</organism>
<dbReference type="AlphaFoldDB" id="A0A8S9NYJ4"/>
<accession>A0A8S9NYJ4</accession>
<dbReference type="Proteomes" id="UP000712600">
    <property type="component" value="Unassembled WGS sequence"/>
</dbReference>
<name>A0A8S9NYJ4_BRACR</name>
<evidence type="ECO:0000256" key="1">
    <source>
        <dbReference type="SAM" id="MobiDB-lite"/>
    </source>
</evidence>
<dbReference type="EMBL" id="QGKX02001521">
    <property type="protein sequence ID" value="KAF3507810.1"/>
    <property type="molecule type" value="Genomic_DNA"/>
</dbReference>
<evidence type="ECO:0000313" key="2">
    <source>
        <dbReference type="EMBL" id="KAF3507810.1"/>
    </source>
</evidence>
<comment type="caution">
    <text evidence="2">The sequence shown here is derived from an EMBL/GenBank/DDBJ whole genome shotgun (WGS) entry which is preliminary data.</text>
</comment>
<protein>
    <submittedName>
        <fullName evidence="2">Uncharacterized protein</fullName>
    </submittedName>
</protein>
<gene>
    <name evidence="2" type="ORF">F2Q69_00007401</name>
</gene>
<feature type="region of interest" description="Disordered" evidence="1">
    <location>
        <begin position="12"/>
        <end position="32"/>
    </location>
</feature>
<proteinExistence type="predicted"/>